<comment type="caution">
    <text evidence="2">The sequence shown here is derived from an EMBL/GenBank/DDBJ whole genome shotgun (WGS) entry which is preliminary data.</text>
</comment>
<name>A0ABQ8E4L4_BRANA</name>
<dbReference type="Proteomes" id="UP000824890">
    <property type="component" value="Unassembled WGS sequence"/>
</dbReference>
<protein>
    <submittedName>
        <fullName evidence="2">Uncharacterized protein</fullName>
    </submittedName>
</protein>
<keyword evidence="3" id="KW-1185">Reference proteome</keyword>
<evidence type="ECO:0000313" key="3">
    <source>
        <dbReference type="Proteomes" id="UP000824890"/>
    </source>
</evidence>
<evidence type="ECO:0000313" key="2">
    <source>
        <dbReference type="EMBL" id="KAH0936378.1"/>
    </source>
</evidence>
<reference evidence="2 3" key="1">
    <citation type="submission" date="2021-05" db="EMBL/GenBank/DDBJ databases">
        <title>Genome Assembly of Synthetic Allotetraploid Brassica napus Reveals Homoeologous Exchanges between Subgenomes.</title>
        <authorList>
            <person name="Davis J.T."/>
        </authorList>
    </citation>
    <scope>NUCLEOTIDE SEQUENCE [LARGE SCALE GENOMIC DNA]</scope>
    <source>
        <strain evidence="3">cv. Da-Ae</strain>
        <tissue evidence="2">Seedling</tissue>
    </source>
</reference>
<evidence type="ECO:0000256" key="1">
    <source>
        <dbReference type="SAM" id="MobiDB-lite"/>
    </source>
</evidence>
<gene>
    <name evidence="2" type="ORF">HID58_013495</name>
</gene>
<feature type="region of interest" description="Disordered" evidence="1">
    <location>
        <begin position="91"/>
        <end position="157"/>
    </location>
</feature>
<accession>A0ABQ8E4L4</accession>
<proteinExistence type="predicted"/>
<sequence length="195" mass="20750">MDGNKGIAQLEMMVASRDIEETKLVHSSLPKQFSKSLVREELSCPEIETSDSSILKETAAARLDAESLSNGSPTSGDNGKVWELGAGAERVDSVVNGEGDNGGIGLDNMDSVENEGDKGGIGLDNLDSVENDGDKGGIGLDKMDSVENEGDVDNSMGVRPISDYIELSRVAKEISVVKEWEDGLGFLLLQEFPSK</sequence>
<organism evidence="2 3">
    <name type="scientific">Brassica napus</name>
    <name type="common">Rape</name>
    <dbReference type="NCBI Taxonomy" id="3708"/>
    <lineage>
        <taxon>Eukaryota</taxon>
        <taxon>Viridiplantae</taxon>
        <taxon>Streptophyta</taxon>
        <taxon>Embryophyta</taxon>
        <taxon>Tracheophyta</taxon>
        <taxon>Spermatophyta</taxon>
        <taxon>Magnoliopsida</taxon>
        <taxon>eudicotyledons</taxon>
        <taxon>Gunneridae</taxon>
        <taxon>Pentapetalae</taxon>
        <taxon>rosids</taxon>
        <taxon>malvids</taxon>
        <taxon>Brassicales</taxon>
        <taxon>Brassicaceae</taxon>
        <taxon>Brassiceae</taxon>
        <taxon>Brassica</taxon>
    </lineage>
</organism>
<dbReference type="EMBL" id="JAGKQM010000003">
    <property type="protein sequence ID" value="KAH0936378.1"/>
    <property type="molecule type" value="Genomic_DNA"/>
</dbReference>